<evidence type="ECO:0000313" key="4">
    <source>
        <dbReference type="Proteomes" id="UP001241537"/>
    </source>
</evidence>
<dbReference type="SMART" id="SM01118">
    <property type="entry name" value="CYTH"/>
    <property type="match status" value="1"/>
</dbReference>
<dbReference type="PANTHER" id="PTHR40114:SF1">
    <property type="entry name" value="SLR0698 PROTEIN"/>
    <property type="match status" value="1"/>
</dbReference>
<dbReference type="CDD" id="cd07761">
    <property type="entry name" value="CYTH-like_CthTTM-like"/>
    <property type="match status" value="1"/>
</dbReference>
<dbReference type="PROSITE" id="PS51707">
    <property type="entry name" value="CYTH"/>
    <property type="match status" value="1"/>
</dbReference>
<keyword evidence="4" id="KW-1185">Reference proteome</keyword>
<dbReference type="Proteomes" id="UP001241537">
    <property type="component" value="Unassembled WGS sequence"/>
</dbReference>
<dbReference type="AlphaFoldDB" id="A0AAE3V8W4"/>
<organism evidence="3 4">
    <name type="scientific">Moryella indoligenes</name>
    <dbReference type="NCBI Taxonomy" id="371674"/>
    <lineage>
        <taxon>Bacteria</taxon>
        <taxon>Bacillati</taxon>
        <taxon>Bacillota</taxon>
        <taxon>Clostridia</taxon>
        <taxon>Lachnospirales</taxon>
        <taxon>Lachnospiraceae</taxon>
        <taxon>Moryella</taxon>
    </lineage>
</organism>
<evidence type="ECO:0000259" key="2">
    <source>
        <dbReference type="PROSITE" id="PS51707"/>
    </source>
</evidence>
<dbReference type="InterPro" id="IPR012042">
    <property type="entry name" value="NeuTTM/CthTTM-like"/>
</dbReference>
<gene>
    <name evidence="3" type="ORF">J2S20_000601</name>
</gene>
<dbReference type="SUPFAM" id="SSF55154">
    <property type="entry name" value="CYTH-like phosphatases"/>
    <property type="match status" value="1"/>
</dbReference>
<dbReference type="RefSeq" id="WP_106611655.1">
    <property type="nucleotide sequence ID" value="NZ_JAUSTO010000003.1"/>
</dbReference>
<feature type="domain" description="CYTH" evidence="2">
    <location>
        <begin position="1"/>
        <end position="155"/>
    </location>
</feature>
<dbReference type="EMBL" id="JAUSTO010000003">
    <property type="protein sequence ID" value="MDQ0151919.1"/>
    <property type="molecule type" value="Genomic_DNA"/>
</dbReference>
<proteinExistence type="predicted"/>
<sequence length="155" mass="17374">MEIERKFLPSQLPEGLSTLRSIPMVQGYLCTEPVIRVRREGPRCILTYKGKGLLAREEYNLPLTEKAFLHLLPKCDGRLIQKTRYLLPLKGTALTAEIDLFEGDLAGLIILEVEFSSMEAAECFVPPAWFGREVTQDPAYHNANLSRGVDPRSAG</sequence>
<reference evidence="3" key="1">
    <citation type="submission" date="2023-07" db="EMBL/GenBank/DDBJ databases">
        <title>Genomic Encyclopedia of Type Strains, Phase IV (KMG-IV): sequencing the most valuable type-strain genomes for metagenomic binning, comparative biology and taxonomic classification.</title>
        <authorList>
            <person name="Goeker M."/>
        </authorList>
    </citation>
    <scope>NUCLEOTIDE SEQUENCE</scope>
    <source>
        <strain evidence="3">DSM 19659</strain>
    </source>
</reference>
<feature type="active site" description="Proton acceptor" evidence="1">
    <location>
        <position position="28"/>
    </location>
</feature>
<dbReference type="InterPro" id="IPR023577">
    <property type="entry name" value="CYTH_domain"/>
</dbReference>
<protein>
    <submittedName>
        <fullName evidence="3">CYTH domain-containing protein</fullName>
    </submittedName>
</protein>
<dbReference type="PIRSF" id="PIRSF016487">
    <property type="entry name" value="CYTH_UCP016487"/>
    <property type="match status" value="1"/>
</dbReference>
<name>A0AAE3V8W4_9FIRM</name>
<accession>A0AAE3V8W4</accession>
<evidence type="ECO:0000313" key="3">
    <source>
        <dbReference type="EMBL" id="MDQ0151919.1"/>
    </source>
</evidence>
<comment type="caution">
    <text evidence="3">The sequence shown here is derived from an EMBL/GenBank/DDBJ whole genome shotgun (WGS) entry which is preliminary data.</text>
</comment>
<dbReference type="InterPro" id="IPR033469">
    <property type="entry name" value="CYTH-like_dom_sf"/>
</dbReference>
<evidence type="ECO:0000256" key="1">
    <source>
        <dbReference type="PIRSR" id="PIRSR016487-1"/>
    </source>
</evidence>
<dbReference type="Gene3D" id="2.40.320.10">
    <property type="entry name" value="Hypothetical Protein Pfu-838710-001"/>
    <property type="match status" value="1"/>
</dbReference>
<dbReference type="PANTHER" id="PTHR40114">
    <property type="entry name" value="SLR0698 PROTEIN"/>
    <property type="match status" value="1"/>
</dbReference>